<feature type="domain" description="Lactate racemase C-terminal" evidence="2">
    <location>
        <begin position="276"/>
        <end position="425"/>
    </location>
</feature>
<dbReference type="InterPro" id="IPR048068">
    <property type="entry name" value="LarA-like"/>
</dbReference>
<dbReference type="Pfam" id="PF09861">
    <property type="entry name" value="Lar_N"/>
    <property type="match status" value="1"/>
</dbReference>
<dbReference type="InterPro" id="IPR047926">
    <property type="entry name" value="Ni_dep_LarA"/>
</dbReference>
<reference evidence="3 4" key="1">
    <citation type="submission" date="2022-01" db="EMBL/GenBank/DDBJ databases">
        <title>Dethiosulfovibrio faecalis sp. nov., a novel proteolytic, non-sulfur-reducing bacterium isolated from a marine aquaculture solid waste bioreactor.</title>
        <authorList>
            <person name="Grabowski S."/>
            <person name="Apolinario E."/>
            <person name="Schneider N."/>
            <person name="Marshall C.W."/>
            <person name="Sowers K.R."/>
        </authorList>
    </citation>
    <scope>NUCLEOTIDE SEQUENCE [LARGE SCALE GENOMIC DNA]</scope>
    <source>
        <strain evidence="3 4">DSM 12537</strain>
    </source>
</reference>
<organism evidence="3 4">
    <name type="scientific">Dethiosulfovibrio marinus</name>
    <dbReference type="NCBI Taxonomy" id="133532"/>
    <lineage>
        <taxon>Bacteria</taxon>
        <taxon>Thermotogati</taxon>
        <taxon>Synergistota</taxon>
        <taxon>Synergistia</taxon>
        <taxon>Synergistales</taxon>
        <taxon>Dethiosulfovibrionaceae</taxon>
        <taxon>Dethiosulfovibrio</taxon>
    </lineage>
</organism>
<dbReference type="Proteomes" id="UP001200430">
    <property type="component" value="Unassembled WGS sequence"/>
</dbReference>
<protein>
    <submittedName>
        <fullName evidence="3">Nickel-dependent lactate racemase</fullName>
    </submittedName>
</protein>
<dbReference type="PANTHER" id="PTHR33171">
    <property type="entry name" value="LAR_N DOMAIN-CONTAINING PROTEIN"/>
    <property type="match status" value="1"/>
</dbReference>
<dbReference type="InterPro" id="IPR018657">
    <property type="entry name" value="LarA-like_N"/>
</dbReference>
<dbReference type="PANTHER" id="PTHR33171:SF17">
    <property type="entry name" value="LARA-LIKE N-TERMINAL DOMAIN-CONTAINING PROTEIN"/>
    <property type="match status" value="1"/>
</dbReference>
<evidence type="ECO:0000259" key="2">
    <source>
        <dbReference type="Pfam" id="PF21113"/>
    </source>
</evidence>
<evidence type="ECO:0000313" key="4">
    <source>
        <dbReference type="Proteomes" id="UP001200430"/>
    </source>
</evidence>
<comment type="caution">
    <text evidence="3">The sequence shown here is derived from an EMBL/GenBank/DDBJ whole genome shotgun (WGS) entry which is preliminary data.</text>
</comment>
<accession>A0ABS9ERW3</accession>
<dbReference type="Pfam" id="PF21113">
    <property type="entry name" value="LarA_C"/>
    <property type="match status" value="1"/>
</dbReference>
<dbReference type="NCBIfam" id="NF033504">
    <property type="entry name" value="Ni_dep_LarA"/>
    <property type="match status" value="1"/>
</dbReference>
<dbReference type="InterPro" id="IPR048520">
    <property type="entry name" value="LarA_C"/>
</dbReference>
<evidence type="ECO:0000259" key="1">
    <source>
        <dbReference type="Pfam" id="PF09861"/>
    </source>
</evidence>
<name>A0ABS9ERW3_9BACT</name>
<evidence type="ECO:0000313" key="3">
    <source>
        <dbReference type="EMBL" id="MCF4143246.1"/>
    </source>
</evidence>
<dbReference type="Gene3D" id="3.90.226.30">
    <property type="match status" value="1"/>
</dbReference>
<feature type="domain" description="LarA-like N-terminal" evidence="1">
    <location>
        <begin position="13"/>
        <end position="216"/>
    </location>
</feature>
<dbReference type="EMBL" id="JAKGUD010000012">
    <property type="protein sequence ID" value="MCF4143246.1"/>
    <property type="molecule type" value="Genomic_DNA"/>
</dbReference>
<proteinExistence type="predicted"/>
<keyword evidence="4" id="KW-1185">Reference proteome</keyword>
<sequence>MEEIKEEFFSFPYHRGTITASVPGERVAAVLTPKGLTEGDGEQRDLVKEALDNPIGSASLSRLAEGKRKVVVITSDHTRAVPSSITMPLLLKEIRSGNSEAEVTILIATGLHRETSSDELLDRFGREIFQRERIVVHNVEREDDMVFIGDLPSGKGCSLNRLAVEADLLVTEGFIEPHFFAGFSGGRKSVLPGVASRETVNANHSASAIAHPLSKTGVLEGNPIHEDMLAAARLARVDFILNVVLDEEKRIVGAFAGDLDEAHRSGCAMVSSVAGVEKVVSDIVMTSNGGYPLDQNLYQAPKAISTAAECVRPGGAIVIAAACHDGFGGANFEKLMRIGDPRRIEEYLLSLSDEDTIPEQWSAQILSKVMSKATVILVSELDPGDVRSVGLVPASDMAEGLSLAEGIVGKNASITVIPDGVAVIVEGGMDR</sequence>
<dbReference type="InterPro" id="IPR043166">
    <property type="entry name" value="LarA-like_C"/>
</dbReference>
<dbReference type="RefSeq" id="WP_236099948.1">
    <property type="nucleotide sequence ID" value="NZ_JAKGUD010000012.1"/>
</dbReference>
<gene>
    <name evidence="3" type="primary">larA</name>
    <name evidence="3" type="ORF">L2W38_10525</name>
</gene>
<dbReference type="Gene3D" id="3.40.50.11440">
    <property type="match status" value="1"/>
</dbReference>